<dbReference type="AlphaFoldDB" id="A0A444JAW6"/>
<gene>
    <name evidence="1" type="ORF">VU00_11184</name>
    <name evidence="2" type="ORF">VU01_10199</name>
</gene>
<evidence type="ECO:0000313" key="2">
    <source>
        <dbReference type="EMBL" id="RWX52335.1"/>
    </source>
</evidence>
<dbReference type="EMBL" id="MTKS01000019">
    <property type="protein sequence ID" value="RWX52335.1"/>
    <property type="molecule type" value="Genomic_DNA"/>
</dbReference>
<protein>
    <submittedName>
        <fullName evidence="1">Uncharacterized protein</fullName>
    </submittedName>
</protein>
<sequence>MKTQKDKKEADMLPEYNFSGKKGVRGKYHHAYQQGHTVRVHQEDGSVNTKYFTLEDGAVLLTPDVRKYFPDSKSVNQALRGLISLIPNKAV</sequence>
<evidence type="ECO:0000313" key="4">
    <source>
        <dbReference type="Proteomes" id="UP000288892"/>
    </source>
</evidence>
<proteinExistence type="predicted"/>
<dbReference type="EMBL" id="MTKR01000118">
    <property type="protein sequence ID" value="RWX50228.1"/>
    <property type="molecule type" value="Genomic_DNA"/>
</dbReference>
<dbReference type="Proteomes" id="UP000288892">
    <property type="component" value="Unassembled WGS sequence"/>
</dbReference>
<evidence type="ECO:0000313" key="3">
    <source>
        <dbReference type="Proteomes" id="UP000287615"/>
    </source>
</evidence>
<reference evidence="3 4" key="1">
    <citation type="submission" date="2017-01" db="EMBL/GenBank/DDBJ databases">
        <title>The cable genome- insights into the physiology and evolution of filamentous bacteria capable of sulfide oxidation via long distance electron transfer.</title>
        <authorList>
            <person name="Schreiber L."/>
            <person name="Bjerg J.T."/>
            <person name="Boggild A."/>
            <person name="Van De Vossenberg J."/>
            <person name="Meysman F."/>
            <person name="Nielsen L.P."/>
            <person name="Schramm A."/>
            <person name="Kjeldsen K.U."/>
        </authorList>
    </citation>
    <scope>NUCLEOTIDE SEQUENCE [LARGE SCALE GENOMIC DNA]</scope>
    <source>
        <strain evidence="1">A3</strain>
        <strain evidence="2">A5</strain>
    </source>
</reference>
<dbReference type="Proteomes" id="UP000287615">
    <property type="component" value="Unassembled WGS sequence"/>
</dbReference>
<keyword evidence="4" id="KW-1185">Reference proteome</keyword>
<organism evidence="1 3">
    <name type="scientific">Candidatus Electrothrix marina</name>
    <dbReference type="NCBI Taxonomy" id="1859130"/>
    <lineage>
        <taxon>Bacteria</taxon>
        <taxon>Pseudomonadati</taxon>
        <taxon>Thermodesulfobacteriota</taxon>
        <taxon>Desulfobulbia</taxon>
        <taxon>Desulfobulbales</taxon>
        <taxon>Desulfobulbaceae</taxon>
        <taxon>Candidatus Electrothrix</taxon>
    </lineage>
</organism>
<evidence type="ECO:0000313" key="1">
    <source>
        <dbReference type="EMBL" id="RWX50228.1"/>
    </source>
</evidence>
<accession>A0A444JAW6</accession>
<name>A0A444JAW6_9BACT</name>
<comment type="caution">
    <text evidence="1">The sequence shown here is derived from an EMBL/GenBank/DDBJ whole genome shotgun (WGS) entry which is preliminary data.</text>
</comment>